<keyword evidence="1" id="KW-0812">Transmembrane</keyword>
<dbReference type="EMBL" id="CAJNNW010025721">
    <property type="protein sequence ID" value="CAE8678913.1"/>
    <property type="molecule type" value="Genomic_DNA"/>
</dbReference>
<dbReference type="EMBL" id="CAJNNV010001648">
    <property type="protein sequence ID" value="CAE8585476.1"/>
    <property type="molecule type" value="Genomic_DNA"/>
</dbReference>
<keyword evidence="1" id="KW-0472">Membrane</keyword>
<keyword evidence="5" id="KW-1185">Reference proteome</keyword>
<evidence type="ECO:0000313" key="4">
    <source>
        <dbReference type="Proteomes" id="UP000626109"/>
    </source>
</evidence>
<feature type="transmembrane region" description="Helical" evidence="1">
    <location>
        <begin position="12"/>
        <end position="31"/>
    </location>
</feature>
<evidence type="ECO:0000313" key="5">
    <source>
        <dbReference type="Proteomes" id="UP000654075"/>
    </source>
</evidence>
<keyword evidence="1" id="KW-1133">Transmembrane helix</keyword>
<comment type="caution">
    <text evidence="3">The sequence shown here is derived from an EMBL/GenBank/DDBJ whole genome shotgun (WGS) entry which is preliminary data.</text>
</comment>
<evidence type="ECO:0000313" key="2">
    <source>
        <dbReference type="EMBL" id="CAE8585476.1"/>
    </source>
</evidence>
<protein>
    <submittedName>
        <fullName evidence="3">Uncharacterized protein</fullName>
    </submittedName>
</protein>
<dbReference type="AlphaFoldDB" id="A0A813JFP5"/>
<reference evidence="3" key="1">
    <citation type="submission" date="2021-02" db="EMBL/GenBank/DDBJ databases">
        <authorList>
            <person name="Dougan E. K."/>
            <person name="Rhodes N."/>
            <person name="Thang M."/>
            <person name="Chan C."/>
        </authorList>
    </citation>
    <scope>NUCLEOTIDE SEQUENCE</scope>
</reference>
<dbReference type="Proteomes" id="UP000654075">
    <property type="component" value="Unassembled WGS sequence"/>
</dbReference>
<proteinExistence type="predicted"/>
<sequence length="164" mass="18453">MQHLLWMEQLLLSLYHGVLWLLLVLNVSMFARFTYLLSATVNSASLSSFSGYVRLCLVGSIAFLTLTLQASCVAQQRLCGHNKKLKVKLNDYPSRVMMKSTWPTLDESAKLVRKTYTLHAVSDTQQCSSSQTRPQLVINQNSSVESGNLDYELCNTCFGWNSCC</sequence>
<evidence type="ECO:0000313" key="3">
    <source>
        <dbReference type="EMBL" id="CAE8678913.1"/>
    </source>
</evidence>
<organism evidence="3 4">
    <name type="scientific">Polarella glacialis</name>
    <name type="common">Dinoflagellate</name>
    <dbReference type="NCBI Taxonomy" id="89957"/>
    <lineage>
        <taxon>Eukaryota</taxon>
        <taxon>Sar</taxon>
        <taxon>Alveolata</taxon>
        <taxon>Dinophyceae</taxon>
        <taxon>Suessiales</taxon>
        <taxon>Suessiaceae</taxon>
        <taxon>Polarella</taxon>
    </lineage>
</organism>
<dbReference type="Proteomes" id="UP000626109">
    <property type="component" value="Unassembled WGS sequence"/>
</dbReference>
<evidence type="ECO:0000256" key="1">
    <source>
        <dbReference type="SAM" id="Phobius"/>
    </source>
</evidence>
<gene>
    <name evidence="2" type="ORF">PGLA1383_LOCUS4384</name>
    <name evidence="3" type="ORF">PGLA2088_LOCUS21072</name>
</gene>
<feature type="transmembrane region" description="Helical" evidence="1">
    <location>
        <begin position="51"/>
        <end position="74"/>
    </location>
</feature>
<accession>A0A813JFP5</accession>
<name>A0A813JFP5_POLGL</name>